<proteinExistence type="evidence at transcript level"/>
<accession>A9P897</accession>
<name>A9P897_POPTR</name>
<protein>
    <submittedName>
        <fullName evidence="1">Uncharacterized protein</fullName>
    </submittedName>
</protein>
<organism evidence="1">
    <name type="scientific">Populus trichocarpa</name>
    <name type="common">Western balsam poplar</name>
    <name type="synonym">Populus balsamifera subsp. trichocarpa</name>
    <dbReference type="NCBI Taxonomy" id="3694"/>
    <lineage>
        <taxon>Eukaryota</taxon>
        <taxon>Viridiplantae</taxon>
        <taxon>Streptophyta</taxon>
        <taxon>Embryophyta</taxon>
        <taxon>Tracheophyta</taxon>
        <taxon>Spermatophyta</taxon>
        <taxon>Magnoliopsida</taxon>
        <taxon>eudicotyledons</taxon>
        <taxon>Gunneridae</taxon>
        <taxon>Pentapetalae</taxon>
        <taxon>rosids</taxon>
        <taxon>fabids</taxon>
        <taxon>Malpighiales</taxon>
        <taxon>Salicaceae</taxon>
        <taxon>Saliceae</taxon>
        <taxon>Populus</taxon>
    </lineage>
</organism>
<dbReference type="AlphaFoldDB" id="A9P897"/>
<reference evidence="1" key="1">
    <citation type="journal article" date="2008" name="BMC Genomics">
        <title>Analysis of 4,664 high-quality sequence-finished poplar full-length cDNA clones and their utility for the discovery of genes responding to insect feeding.</title>
        <authorList>
            <person name="Ralph S.G."/>
            <person name="Chun H.J."/>
            <person name="Cooper D."/>
            <person name="Kirkpatrick R."/>
            <person name="Kolosova N."/>
            <person name="Gunter L."/>
            <person name="Tuskan G.A."/>
            <person name="Douglas C.J."/>
            <person name="Holt R.A."/>
            <person name="Jones S.J."/>
            <person name="Marra M.A."/>
            <person name="Bohlmann J."/>
        </authorList>
    </citation>
    <scope>NUCLEOTIDE SEQUENCE</scope>
    <source>
        <tissue evidence="1">Outer xylem</tissue>
    </source>
</reference>
<sequence>MVLVHRHQHPRQELCQLLDHFLDYLQQVAQVEVFLLLSRPIHHPLS</sequence>
<dbReference type="EMBL" id="EF144357">
    <property type="protein sequence ID" value="ABK92600.1"/>
    <property type="molecule type" value="mRNA"/>
</dbReference>
<evidence type="ECO:0000313" key="1">
    <source>
        <dbReference type="EMBL" id="ABK92600.1"/>
    </source>
</evidence>